<dbReference type="RefSeq" id="WP_124341840.1">
    <property type="nucleotide sequence ID" value="NZ_BHYL01000059.1"/>
</dbReference>
<sequence length="110" mass="11672">MVSRGNDAENLLSIKHVATRFSVSIGTVRRWTDAGLLPAERTAGGHRRYRATDVEAALRARSALADAEARQGLAARLATRDEPTGRLLPAEALSVMRAASGVACSNPSCE</sequence>
<dbReference type="InterPro" id="IPR000551">
    <property type="entry name" value="MerR-type_HTH_dom"/>
</dbReference>
<comment type="caution">
    <text evidence="6">The sequence shown here is derived from an EMBL/GenBank/DDBJ whole genome shotgun (WGS) entry which is preliminary data.</text>
</comment>
<accession>A0A401UX96</accession>
<proteinExistence type="predicted"/>
<feature type="domain" description="HTH merR-type" evidence="5">
    <location>
        <begin position="11"/>
        <end position="75"/>
    </location>
</feature>
<evidence type="ECO:0000256" key="1">
    <source>
        <dbReference type="ARBA" id="ARBA00022491"/>
    </source>
</evidence>
<evidence type="ECO:0000256" key="3">
    <source>
        <dbReference type="ARBA" id="ARBA00023125"/>
    </source>
</evidence>
<dbReference type="Proteomes" id="UP000288246">
    <property type="component" value="Unassembled WGS sequence"/>
</dbReference>
<dbReference type="InterPro" id="IPR010093">
    <property type="entry name" value="SinI_DNA-bd"/>
</dbReference>
<organism evidence="6 7">
    <name type="scientific">Cellulomonas algicola</name>
    <dbReference type="NCBI Taxonomy" id="2071633"/>
    <lineage>
        <taxon>Bacteria</taxon>
        <taxon>Bacillati</taxon>
        <taxon>Actinomycetota</taxon>
        <taxon>Actinomycetes</taxon>
        <taxon>Micrococcales</taxon>
        <taxon>Cellulomonadaceae</taxon>
        <taxon>Cellulomonas</taxon>
    </lineage>
</organism>
<dbReference type="CDD" id="cd04762">
    <property type="entry name" value="HTH_MerR-trunc"/>
    <property type="match status" value="1"/>
</dbReference>
<reference evidence="6 7" key="1">
    <citation type="submission" date="2018-11" db="EMBL/GenBank/DDBJ databases">
        <title>Draft genome sequence of Cellulomonas takizawaensis strain TKZ-21.</title>
        <authorList>
            <person name="Yamamura H."/>
            <person name="Hayashi T."/>
            <person name="Hamada M."/>
            <person name="Serisawa Y."/>
            <person name="Matsuyama K."/>
            <person name="Nakagawa Y."/>
            <person name="Otoguro M."/>
            <person name="Yanagida F."/>
            <person name="Hayakawa M."/>
        </authorList>
    </citation>
    <scope>NUCLEOTIDE SEQUENCE [LARGE SCALE GENOMIC DNA]</scope>
    <source>
        <strain evidence="6 7">TKZ-21</strain>
    </source>
</reference>
<protein>
    <recommendedName>
        <fullName evidence="5">HTH merR-type domain-containing protein</fullName>
    </recommendedName>
</protein>
<keyword evidence="7" id="KW-1185">Reference proteome</keyword>
<dbReference type="GO" id="GO:0003677">
    <property type="term" value="F:DNA binding"/>
    <property type="evidence" value="ECO:0007669"/>
    <property type="project" value="UniProtKB-KW"/>
</dbReference>
<dbReference type="OrthoDB" id="3393149at2"/>
<evidence type="ECO:0000313" key="6">
    <source>
        <dbReference type="EMBL" id="GCD19303.1"/>
    </source>
</evidence>
<evidence type="ECO:0000313" key="7">
    <source>
        <dbReference type="Proteomes" id="UP000288246"/>
    </source>
</evidence>
<dbReference type="Pfam" id="PF00376">
    <property type="entry name" value="MerR"/>
    <property type="match status" value="1"/>
</dbReference>
<gene>
    <name evidence="6" type="ORF">CTKZ_08650</name>
</gene>
<keyword evidence="2" id="KW-0805">Transcription regulation</keyword>
<evidence type="ECO:0000259" key="5">
    <source>
        <dbReference type="PROSITE" id="PS50937"/>
    </source>
</evidence>
<keyword evidence="1" id="KW-0678">Repressor</keyword>
<dbReference type="InterPro" id="IPR047057">
    <property type="entry name" value="MerR_fam"/>
</dbReference>
<dbReference type="Gene3D" id="1.10.1660.10">
    <property type="match status" value="1"/>
</dbReference>
<evidence type="ECO:0000256" key="2">
    <source>
        <dbReference type="ARBA" id="ARBA00023015"/>
    </source>
</evidence>
<dbReference type="PANTHER" id="PTHR30204:SF69">
    <property type="entry name" value="MERR-FAMILY TRANSCRIPTIONAL REGULATOR"/>
    <property type="match status" value="1"/>
</dbReference>
<dbReference type="PANTHER" id="PTHR30204">
    <property type="entry name" value="REDOX-CYCLING DRUG-SENSING TRANSCRIPTIONAL ACTIVATOR SOXR"/>
    <property type="match status" value="1"/>
</dbReference>
<dbReference type="GO" id="GO:0003700">
    <property type="term" value="F:DNA-binding transcription factor activity"/>
    <property type="evidence" value="ECO:0007669"/>
    <property type="project" value="InterPro"/>
</dbReference>
<keyword evidence="4" id="KW-0804">Transcription</keyword>
<dbReference type="InterPro" id="IPR009061">
    <property type="entry name" value="DNA-bd_dom_put_sf"/>
</dbReference>
<dbReference type="EMBL" id="BHYL01000059">
    <property type="protein sequence ID" value="GCD19303.1"/>
    <property type="molecule type" value="Genomic_DNA"/>
</dbReference>
<dbReference type="PROSITE" id="PS50937">
    <property type="entry name" value="HTH_MERR_2"/>
    <property type="match status" value="1"/>
</dbReference>
<dbReference type="NCBIfam" id="TIGR01764">
    <property type="entry name" value="excise"/>
    <property type="match status" value="1"/>
</dbReference>
<dbReference type="SMART" id="SM00422">
    <property type="entry name" value="HTH_MERR"/>
    <property type="match status" value="1"/>
</dbReference>
<dbReference type="AlphaFoldDB" id="A0A401UX96"/>
<keyword evidence="3" id="KW-0238">DNA-binding</keyword>
<evidence type="ECO:0000256" key="4">
    <source>
        <dbReference type="ARBA" id="ARBA00023163"/>
    </source>
</evidence>
<dbReference type="SUPFAM" id="SSF46955">
    <property type="entry name" value="Putative DNA-binding domain"/>
    <property type="match status" value="1"/>
</dbReference>
<name>A0A401UX96_9CELL</name>